<dbReference type="Proteomes" id="UP000020218">
    <property type="component" value="Unassembled WGS sequence"/>
</dbReference>
<dbReference type="EMBL" id="JFAX01000007">
    <property type="protein sequence ID" value="EXI67923.1"/>
    <property type="molecule type" value="Genomic_DNA"/>
</dbReference>
<keyword evidence="1" id="KW-0732">Signal</keyword>
<comment type="caution">
    <text evidence="2">The sequence shown here is derived from an EMBL/GenBank/DDBJ whole genome shotgun (WGS) entry which is preliminary data.</text>
</comment>
<evidence type="ECO:0000313" key="2">
    <source>
        <dbReference type="EMBL" id="EXI67923.1"/>
    </source>
</evidence>
<keyword evidence="3" id="KW-1185">Reference proteome</keyword>
<name>A0A011MDS9_9PROT</name>
<evidence type="ECO:0000313" key="3">
    <source>
        <dbReference type="Proteomes" id="UP000020218"/>
    </source>
</evidence>
<gene>
    <name evidence="2" type="ORF">AW08_01527</name>
</gene>
<feature type="signal peptide" evidence="1">
    <location>
        <begin position="1"/>
        <end position="38"/>
    </location>
</feature>
<accession>A0A011MDS9</accession>
<feature type="chain" id="PRO_5001462002" evidence="1">
    <location>
        <begin position="39"/>
        <end position="667"/>
    </location>
</feature>
<dbReference type="STRING" id="1454001.AW08_01527"/>
<evidence type="ECO:0000256" key="1">
    <source>
        <dbReference type="SAM" id="SignalP"/>
    </source>
</evidence>
<dbReference type="Gene3D" id="2.60.40.1190">
    <property type="match status" value="1"/>
</dbReference>
<proteinExistence type="predicted"/>
<dbReference type="PATRIC" id="fig|1454001.3.peg.1604"/>
<dbReference type="AlphaFoldDB" id="A0A011MDS9"/>
<reference evidence="2" key="1">
    <citation type="submission" date="2014-02" db="EMBL/GenBank/DDBJ databases">
        <title>Expanding our view of genomic diversity in Candidatus Accumulibacter clades.</title>
        <authorList>
            <person name="Skennerton C.T."/>
            <person name="Barr J.J."/>
            <person name="Slater F.R."/>
            <person name="Bond P.L."/>
            <person name="Tyson G.W."/>
        </authorList>
    </citation>
    <scope>NUCLEOTIDE SEQUENCE [LARGE SCALE GENOMIC DNA]</scope>
</reference>
<organism evidence="2 3">
    <name type="scientific">Candidatus Accumulibacter adjunctus</name>
    <dbReference type="NCBI Taxonomy" id="1454001"/>
    <lineage>
        <taxon>Bacteria</taxon>
        <taxon>Pseudomonadati</taxon>
        <taxon>Pseudomonadota</taxon>
        <taxon>Betaproteobacteria</taxon>
        <taxon>Candidatus Accumulibacter</taxon>
    </lineage>
</organism>
<sequence length="667" mass="71197">MTMFTFKMPDLLRRSRRLHLAVALVAAQLLAGAPLALADDPLCMNDLAQAPLLDGDIRNDDGWTRANQYEFGNGTPIPDAVVQMGRHGDNLYFSFEVYHDDEWHSEDKIVLLLGPAINDPTKDMRIHIHPVTALNTPLNGSYVPKLWLNSNTWSTTGRETSPDATPAGLTAQVRTVNGPGDGTSPAGKKDNSYFVEVKVPVASLASTGKIKLHFNVLRLYTVTSASGAILHKMQGQLNWPIDAKLKEIPPNSPANPSAEALMTEPARITWGEAVTTACNGVRVKKVWLNNESNAGSGGTLNSPPVGGSATNSYYVRLENSGTANAQGILASIKSNRFGIANLTAFGQVPAVPNPLGPSGMINGVSAASNNIADLGPATWTISRAEWETKYQSNRTVCSFVTLDVDPNLPVGTRVNIANRYYIWNTSFAPASVLQNSAVLDSSGFAPPADGSGIQQFDLKTFVKEIPGITAGTDGLFPAARAEGSEKRLLDSVGQNALQRLNAVSLYRAGASFYGNTVCAYRRTGRYISMGGVSVEVAERTPCFANWAFHKEKMEKWIGSMVAQCPQGTSHDPNCRIERDPATGDQAISVSVGQALDLMTRIEAVESKLPCACGDWKCQVGSIFTESGSSGLLAGTVALFGTLGVGGLAFRRRGSDVGRPVPADIASE</sequence>
<protein>
    <submittedName>
        <fullName evidence="2">Uncharacterized protein</fullName>
    </submittedName>
</protein>